<feature type="domain" description="Class II aldolase/adducin N-terminal" evidence="1">
    <location>
        <begin position="22"/>
        <end position="203"/>
    </location>
</feature>
<evidence type="ECO:0000259" key="1">
    <source>
        <dbReference type="SMART" id="SM01007"/>
    </source>
</evidence>
<dbReference type="PANTHER" id="PTHR10672:SF21">
    <property type="entry name" value="CLASS II ALDOLASE_ADDUCIN N-TERMINAL DOMAIN-CONTAINING PROTEIN"/>
    <property type="match status" value="1"/>
</dbReference>
<dbReference type="InterPro" id="IPR051017">
    <property type="entry name" value="Aldolase-II_Adducin_sf"/>
</dbReference>
<dbReference type="GO" id="GO:0005856">
    <property type="term" value="C:cytoskeleton"/>
    <property type="evidence" value="ECO:0007669"/>
    <property type="project" value="TreeGrafter"/>
</dbReference>
<dbReference type="PANTHER" id="PTHR10672">
    <property type="entry name" value="ADDUCIN"/>
    <property type="match status" value="1"/>
</dbReference>
<dbReference type="SUPFAM" id="SSF53639">
    <property type="entry name" value="AraD/HMP-PK domain-like"/>
    <property type="match status" value="1"/>
</dbReference>
<dbReference type="Pfam" id="PF00596">
    <property type="entry name" value="Aldolase_II"/>
    <property type="match status" value="1"/>
</dbReference>
<dbReference type="InterPro" id="IPR036409">
    <property type="entry name" value="Aldolase_II/adducin_N_sf"/>
</dbReference>
<dbReference type="AlphaFoldDB" id="A0A382G8U1"/>
<proteinExistence type="predicted"/>
<dbReference type="SMART" id="SM01007">
    <property type="entry name" value="Aldolase_II"/>
    <property type="match status" value="1"/>
</dbReference>
<dbReference type="GO" id="GO:0051015">
    <property type="term" value="F:actin filament binding"/>
    <property type="evidence" value="ECO:0007669"/>
    <property type="project" value="TreeGrafter"/>
</dbReference>
<organism evidence="2">
    <name type="scientific">marine metagenome</name>
    <dbReference type="NCBI Taxonomy" id="408172"/>
    <lineage>
        <taxon>unclassified sequences</taxon>
        <taxon>metagenomes</taxon>
        <taxon>ecological metagenomes</taxon>
    </lineage>
</organism>
<dbReference type="InterPro" id="IPR001303">
    <property type="entry name" value="Aldolase_II/adducin_N"/>
</dbReference>
<reference evidence="2" key="1">
    <citation type="submission" date="2018-05" db="EMBL/GenBank/DDBJ databases">
        <authorList>
            <person name="Lanie J.A."/>
            <person name="Ng W.-L."/>
            <person name="Kazmierczak K.M."/>
            <person name="Andrzejewski T.M."/>
            <person name="Davidsen T.M."/>
            <person name="Wayne K.J."/>
            <person name="Tettelin H."/>
            <person name="Glass J.I."/>
            <person name="Rusch D."/>
            <person name="Podicherti R."/>
            <person name="Tsui H.-C.T."/>
            <person name="Winkler M.E."/>
        </authorList>
    </citation>
    <scope>NUCLEOTIDE SEQUENCE</scope>
</reference>
<gene>
    <name evidence="2" type="ORF">METZ01_LOCUS224069</name>
</gene>
<dbReference type="EMBL" id="UINC01054009">
    <property type="protein sequence ID" value="SVB71215.1"/>
    <property type="molecule type" value="Genomic_DNA"/>
</dbReference>
<accession>A0A382G8U1</accession>
<protein>
    <recommendedName>
        <fullName evidence="1">Class II aldolase/adducin N-terminal domain-containing protein</fullName>
    </recommendedName>
</protein>
<evidence type="ECO:0000313" key="2">
    <source>
        <dbReference type="EMBL" id="SVB71215.1"/>
    </source>
</evidence>
<sequence>MNVTVLPTKEIQGDPAQWQARIDLAAAHRLAVKDGLNEGIFNHFTLAVPNTDDRYYQIPFGLHWSEISASSFMEVSYNGELLSGKGVIERSGYCIHAPMHRLSKEAACVLHTHMPFASALTRLKDQRILPVGQTELGVSMQTAYDDHYAGPAFDPEEGERLLEVLGDKTILLMANHGAVTIGRTVAEAYDRLYYLERVAQVQLYAMWTGQPLHVLSKKVINQTLAGFKSAPIYDGRSNAEHHFEALKRMLDREQPDYKV</sequence>
<name>A0A382G8U1_9ZZZZ</name>
<dbReference type="Gene3D" id="3.40.225.10">
    <property type="entry name" value="Class II aldolase/adducin N-terminal domain"/>
    <property type="match status" value="1"/>
</dbReference>